<evidence type="ECO:0000256" key="2">
    <source>
        <dbReference type="ARBA" id="ARBA00009477"/>
    </source>
</evidence>
<dbReference type="Gene3D" id="2.40.420.20">
    <property type="match status" value="1"/>
</dbReference>
<keyword evidence="5" id="KW-0812">Transmembrane</keyword>
<evidence type="ECO:0000313" key="7">
    <source>
        <dbReference type="EMBL" id="MCS3951902.1"/>
    </source>
</evidence>
<dbReference type="Pfam" id="PF25973">
    <property type="entry name" value="BSH_CzcB"/>
    <property type="match status" value="1"/>
</dbReference>
<comment type="similarity">
    <text evidence="2">Belongs to the membrane fusion protein (MFP) (TC 8.A.1) family.</text>
</comment>
<dbReference type="Gene3D" id="1.10.287.470">
    <property type="entry name" value="Helix hairpin bin"/>
    <property type="match status" value="1"/>
</dbReference>
<comment type="subcellular location">
    <subcellularLocation>
        <location evidence="1">Cell envelope</location>
    </subcellularLocation>
</comment>
<sequence length="406" mass="44304">MTDRLYWFLGIVAVAAVGITVYWFTASPTAAETVRVQKRTVVEVYVATGRVEAPRTSNLSVDVAGTVRRVAAEEGMRAEGGDRLIELHQHDAELAVRKAQARVSIRRSELQEVKRGPTDADLRAAQSEINRFAAQLAQAERERKDTEALFEEEIVSERERDQARTAAKEARARLNNAEARLDRLRERPLPEELRAARARLEQAKVDLEHARDDLAETTLRAPFDGLVLAVKTAEGERITPSQTVVKMADMSSAEIYAEVDEDYFGRLRSGQPATLLFPSMPENTFSATVRRVGPEIATDRGVVGVHLAPDALPDNAFPGLTVDANIEVARLDEALAAPTDAVVRDPMGAYVLTAEDGEAVRQAVDVRARGEDWMALEGIEAGTRVLRNAARVDIGQAVAPAGGHGS</sequence>
<dbReference type="EMBL" id="JANUBB010000007">
    <property type="protein sequence ID" value="MCS3951902.1"/>
    <property type="molecule type" value="Genomic_DNA"/>
</dbReference>
<reference evidence="7" key="1">
    <citation type="submission" date="2022-08" db="EMBL/GenBank/DDBJ databases">
        <title>Genomic Encyclopedia of Type Strains, Phase V (KMG-V): Genome sequencing to study the core and pangenomes of soil and plant-associated prokaryotes.</title>
        <authorList>
            <person name="Whitman W."/>
        </authorList>
    </citation>
    <scope>NUCLEOTIDE SEQUENCE</scope>
    <source>
        <strain evidence="7">SP2017</strain>
    </source>
</reference>
<accession>A0A9X2U8N3</accession>
<dbReference type="RefSeq" id="WP_259081930.1">
    <property type="nucleotide sequence ID" value="NZ_JANTZN010000004.1"/>
</dbReference>
<keyword evidence="5" id="KW-0472">Membrane</keyword>
<evidence type="ECO:0000256" key="4">
    <source>
        <dbReference type="SAM" id="Coils"/>
    </source>
</evidence>
<dbReference type="AlphaFoldDB" id="A0A9X2U8N3"/>
<evidence type="ECO:0000256" key="5">
    <source>
        <dbReference type="SAM" id="Phobius"/>
    </source>
</evidence>
<gene>
    <name evidence="7" type="ORF">GGP83_001858</name>
</gene>
<organism evidence="7 8">
    <name type="scientific">Salinibacter ruber</name>
    <dbReference type="NCBI Taxonomy" id="146919"/>
    <lineage>
        <taxon>Bacteria</taxon>
        <taxon>Pseudomonadati</taxon>
        <taxon>Rhodothermota</taxon>
        <taxon>Rhodothermia</taxon>
        <taxon>Rhodothermales</taxon>
        <taxon>Salinibacteraceae</taxon>
        <taxon>Salinibacter</taxon>
    </lineage>
</organism>
<evidence type="ECO:0000313" key="8">
    <source>
        <dbReference type="Proteomes" id="UP001155010"/>
    </source>
</evidence>
<comment type="caution">
    <text evidence="7">The sequence shown here is derived from an EMBL/GenBank/DDBJ whole genome shotgun (WGS) entry which is preliminary data.</text>
</comment>
<evidence type="ECO:0000259" key="6">
    <source>
        <dbReference type="Pfam" id="PF25973"/>
    </source>
</evidence>
<dbReference type="InterPro" id="IPR058647">
    <property type="entry name" value="BSH_CzcB-like"/>
</dbReference>
<feature type="coiled-coil region" evidence="4">
    <location>
        <begin position="122"/>
        <end position="220"/>
    </location>
</feature>
<dbReference type="PANTHER" id="PTHR32347">
    <property type="entry name" value="EFFLUX SYSTEM COMPONENT YKNX-RELATED"/>
    <property type="match status" value="1"/>
</dbReference>
<proteinExistence type="inferred from homology"/>
<dbReference type="GO" id="GO:0016020">
    <property type="term" value="C:membrane"/>
    <property type="evidence" value="ECO:0007669"/>
    <property type="project" value="InterPro"/>
</dbReference>
<dbReference type="Proteomes" id="UP001155010">
    <property type="component" value="Unassembled WGS sequence"/>
</dbReference>
<name>A0A9X2U8N3_9BACT</name>
<evidence type="ECO:0000256" key="3">
    <source>
        <dbReference type="ARBA" id="ARBA00023054"/>
    </source>
</evidence>
<feature type="domain" description="CzcB-like barrel-sandwich hybrid" evidence="6">
    <location>
        <begin position="56"/>
        <end position="249"/>
    </location>
</feature>
<dbReference type="NCBIfam" id="TIGR01730">
    <property type="entry name" value="RND_mfp"/>
    <property type="match status" value="1"/>
</dbReference>
<feature type="transmembrane region" description="Helical" evidence="5">
    <location>
        <begin position="6"/>
        <end position="25"/>
    </location>
</feature>
<dbReference type="InterPro" id="IPR006143">
    <property type="entry name" value="RND_pump_MFP"/>
</dbReference>
<keyword evidence="3 4" id="KW-0175">Coiled coil</keyword>
<protein>
    <submittedName>
        <fullName evidence="7">Multidrug resistance efflux pump</fullName>
    </submittedName>
</protein>
<evidence type="ECO:0000256" key="1">
    <source>
        <dbReference type="ARBA" id="ARBA00004196"/>
    </source>
</evidence>
<dbReference type="InterPro" id="IPR050465">
    <property type="entry name" value="UPF0194_transport"/>
</dbReference>
<dbReference type="Gene3D" id="2.40.50.100">
    <property type="match status" value="2"/>
</dbReference>
<dbReference type="GO" id="GO:0022857">
    <property type="term" value="F:transmembrane transporter activity"/>
    <property type="evidence" value="ECO:0007669"/>
    <property type="project" value="InterPro"/>
</dbReference>
<dbReference type="Gene3D" id="2.40.30.170">
    <property type="match status" value="1"/>
</dbReference>
<keyword evidence="5" id="KW-1133">Transmembrane helix</keyword>
<dbReference type="GO" id="GO:0030313">
    <property type="term" value="C:cell envelope"/>
    <property type="evidence" value="ECO:0007669"/>
    <property type="project" value="UniProtKB-SubCell"/>
</dbReference>
<dbReference type="SUPFAM" id="SSF111369">
    <property type="entry name" value="HlyD-like secretion proteins"/>
    <property type="match status" value="2"/>
</dbReference>